<evidence type="ECO:0008006" key="3">
    <source>
        <dbReference type="Google" id="ProtNLM"/>
    </source>
</evidence>
<accession>A0ABW3B749</accession>
<keyword evidence="2" id="KW-1185">Reference proteome</keyword>
<dbReference type="Proteomes" id="UP001597012">
    <property type="component" value="Unassembled WGS sequence"/>
</dbReference>
<reference evidence="2" key="1">
    <citation type="journal article" date="2019" name="Int. J. Syst. Evol. Microbiol.">
        <title>The Global Catalogue of Microorganisms (GCM) 10K type strain sequencing project: providing services to taxonomists for standard genome sequencing and annotation.</title>
        <authorList>
            <consortium name="The Broad Institute Genomics Platform"/>
            <consortium name="The Broad Institute Genome Sequencing Center for Infectious Disease"/>
            <person name="Wu L."/>
            <person name="Ma J."/>
        </authorList>
    </citation>
    <scope>NUCLEOTIDE SEQUENCE [LARGE SCALE GENOMIC DNA]</scope>
    <source>
        <strain evidence="2">CCUG 61948</strain>
    </source>
</reference>
<protein>
    <recommendedName>
        <fullName evidence="3">Aspartyl protease</fullName>
    </recommendedName>
</protein>
<dbReference type="RefSeq" id="WP_379935586.1">
    <property type="nucleotide sequence ID" value="NZ_JBHTHY010000014.1"/>
</dbReference>
<name>A0ABW3B749_9FLAO</name>
<evidence type="ECO:0000313" key="2">
    <source>
        <dbReference type="Proteomes" id="UP001597012"/>
    </source>
</evidence>
<organism evidence="1 2">
    <name type="scientific">Maribacter chungangensis</name>
    <dbReference type="NCBI Taxonomy" id="1069117"/>
    <lineage>
        <taxon>Bacteria</taxon>
        <taxon>Pseudomonadati</taxon>
        <taxon>Bacteroidota</taxon>
        <taxon>Flavobacteriia</taxon>
        <taxon>Flavobacteriales</taxon>
        <taxon>Flavobacteriaceae</taxon>
        <taxon>Maribacter</taxon>
    </lineage>
</organism>
<gene>
    <name evidence="1" type="ORF">ACFQZJ_14660</name>
</gene>
<dbReference type="EMBL" id="JBHTHY010000014">
    <property type="protein sequence ID" value="MFD0798711.1"/>
    <property type="molecule type" value="Genomic_DNA"/>
</dbReference>
<evidence type="ECO:0000313" key="1">
    <source>
        <dbReference type="EMBL" id="MFD0798711.1"/>
    </source>
</evidence>
<dbReference type="InterPro" id="IPR021109">
    <property type="entry name" value="Peptidase_aspartic_dom_sf"/>
</dbReference>
<comment type="caution">
    <text evidence="1">The sequence shown here is derived from an EMBL/GenBank/DDBJ whole genome shotgun (WGS) entry which is preliminary data.</text>
</comment>
<sequence>MNNNYLVLVVVLLLTLAACNTINELRFQARSGFASDTVTTVPFRYVKQLIVVDAQINNSKETGSFIFDTGAFQSKVEYHLSEELGLSTVTKRNNGTAQGIKREIEITSLDSMKMSSACFLNIAAGRLKYDAKSYSPCVAEAGIIGANLIKLAHWKIDYEQKTMKVSKVPFVVADKEQLQQIPFSTSFLSGVPKVDIEIEGRLIENVIFDLGYNGGLVVPFEYAKHFPSKSTQTLIDQSTAGIFGSNRDTLIVKDLNVKLGAYEAKIPVEFSSLNKALIGNDFLEHFTIYLNYEDNTVLLRPNSSITIDKSKTFIPGILNDSLWIVNRTNPKISLKIGDTLRSVNGRQPKTMFTSHCDYFLNSAKIWDAEVLTVETLAGNEIQISLNPSDAKD</sequence>
<dbReference type="Gene3D" id="2.40.70.10">
    <property type="entry name" value="Acid Proteases"/>
    <property type="match status" value="2"/>
</dbReference>
<proteinExistence type="predicted"/>